<keyword evidence="3" id="KW-1185">Reference proteome</keyword>
<reference evidence="2 3" key="1">
    <citation type="submission" date="2020-12" db="EMBL/GenBank/DDBJ databases">
        <title>Concerted genomic and epigenomic changes stabilize Arabidopsis allopolyploids.</title>
        <authorList>
            <person name="Chen Z."/>
        </authorList>
    </citation>
    <scope>NUCLEOTIDE SEQUENCE [LARGE SCALE GENOMIC DNA]</scope>
    <source>
        <strain evidence="2">Allo738</strain>
        <tissue evidence="2">Leaf</tissue>
    </source>
</reference>
<dbReference type="AlphaFoldDB" id="A0A8T2AVK0"/>
<organism evidence="2 3">
    <name type="scientific">Arabidopsis thaliana x Arabidopsis arenosa</name>
    <dbReference type="NCBI Taxonomy" id="1240361"/>
    <lineage>
        <taxon>Eukaryota</taxon>
        <taxon>Viridiplantae</taxon>
        <taxon>Streptophyta</taxon>
        <taxon>Embryophyta</taxon>
        <taxon>Tracheophyta</taxon>
        <taxon>Spermatophyta</taxon>
        <taxon>Magnoliopsida</taxon>
        <taxon>eudicotyledons</taxon>
        <taxon>Gunneridae</taxon>
        <taxon>Pentapetalae</taxon>
        <taxon>rosids</taxon>
        <taxon>malvids</taxon>
        <taxon>Brassicales</taxon>
        <taxon>Brassicaceae</taxon>
        <taxon>Camelineae</taxon>
        <taxon>Arabidopsis</taxon>
    </lineage>
</organism>
<comment type="caution">
    <text evidence="2">The sequence shown here is derived from an EMBL/GenBank/DDBJ whole genome shotgun (WGS) entry which is preliminary data.</text>
</comment>
<dbReference type="Pfam" id="PF07734">
    <property type="entry name" value="FBA_1"/>
    <property type="match status" value="1"/>
</dbReference>
<dbReference type="PROSITE" id="PS50181">
    <property type="entry name" value="FBOX"/>
    <property type="match status" value="1"/>
</dbReference>
<name>A0A8T2AVK0_9BRAS</name>
<evidence type="ECO:0000259" key="1">
    <source>
        <dbReference type="PROSITE" id="PS50181"/>
    </source>
</evidence>
<feature type="domain" description="F-box" evidence="1">
    <location>
        <begin position="1"/>
        <end position="47"/>
    </location>
</feature>
<dbReference type="EMBL" id="JAEFBK010000008">
    <property type="protein sequence ID" value="KAG7577876.1"/>
    <property type="molecule type" value="Genomic_DNA"/>
</dbReference>
<dbReference type="InterPro" id="IPR001810">
    <property type="entry name" value="F-box_dom"/>
</dbReference>
<dbReference type="InterPro" id="IPR006527">
    <property type="entry name" value="F-box-assoc_dom_typ1"/>
</dbReference>
<dbReference type="CDD" id="cd22157">
    <property type="entry name" value="F-box_AtFBW1-like"/>
    <property type="match status" value="1"/>
</dbReference>
<proteinExistence type="predicted"/>
<sequence>MTMMYDISQDLLEEILSRVPITSLRAVKSTCKQWNDIIKDPSFSKKYGGKGAKEFLVIMLNDFRACLMSVNLHGILDNKDLKSSLQCYLKGSFFVDKEEKVVVIRSVHGENSTNNTAYMIGEDGYCKEVDLGESKFFPSIWSYVPSCVQIQ</sequence>
<dbReference type="Pfam" id="PF00646">
    <property type="entry name" value="F-box"/>
    <property type="match status" value="1"/>
</dbReference>
<evidence type="ECO:0000313" key="2">
    <source>
        <dbReference type="EMBL" id="KAG7577876.1"/>
    </source>
</evidence>
<gene>
    <name evidence="2" type="ORF">ISN45_Aa03g021140</name>
</gene>
<evidence type="ECO:0000313" key="3">
    <source>
        <dbReference type="Proteomes" id="UP000694240"/>
    </source>
</evidence>
<accession>A0A8T2AVK0</accession>
<protein>
    <submittedName>
        <fullName evidence="2">F-box domain</fullName>
    </submittedName>
</protein>
<dbReference type="Proteomes" id="UP000694240">
    <property type="component" value="Chromosome 8"/>
</dbReference>
<dbReference type="SMART" id="SM00256">
    <property type="entry name" value="FBOX"/>
    <property type="match status" value="1"/>
</dbReference>